<evidence type="ECO:0000313" key="2">
    <source>
        <dbReference type="EMBL" id="KAF9478106.1"/>
    </source>
</evidence>
<gene>
    <name evidence="2" type="ORF">BDN70DRAFT_880365</name>
</gene>
<feature type="region of interest" description="Disordered" evidence="1">
    <location>
        <begin position="288"/>
        <end position="307"/>
    </location>
</feature>
<feature type="region of interest" description="Disordered" evidence="1">
    <location>
        <begin position="1"/>
        <end position="73"/>
    </location>
</feature>
<name>A0A9P5YZK7_9AGAR</name>
<protein>
    <submittedName>
        <fullName evidence="2">Uncharacterized protein</fullName>
    </submittedName>
</protein>
<dbReference type="AlphaFoldDB" id="A0A9P5YZK7"/>
<comment type="caution">
    <text evidence="2">The sequence shown here is derived from an EMBL/GenBank/DDBJ whole genome shotgun (WGS) entry which is preliminary data.</text>
</comment>
<evidence type="ECO:0000256" key="1">
    <source>
        <dbReference type="SAM" id="MobiDB-lite"/>
    </source>
</evidence>
<reference evidence="2" key="1">
    <citation type="submission" date="2020-11" db="EMBL/GenBank/DDBJ databases">
        <authorList>
            <consortium name="DOE Joint Genome Institute"/>
            <person name="Ahrendt S."/>
            <person name="Riley R."/>
            <person name="Andreopoulos W."/>
            <person name="Labutti K."/>
            <person name="Pangilinan J."/>
            <person name="Ruiz-Duenas F.J."/>
            <person name="Barrasa J.M."/>
            <person name="Sanchez-Garcia M."/>
            <person name="Camarero S."/>
            <person name="Miyauchi S."/>
            <person name="Serrano A."/>
            <person name="Linde D."/>
            <person name="Babiker R."/>
            <person name="Drula E."/>
            <person name="Ayuso-Fernandez I."/>
            <person name="Pacheco R."/>
            <person name="Padilla G."/>
            <person name="Ferreira P."/>
            <person name="Barriuso J."/>
            <person name="Kellner H."/>
            <person name="Castanera R."/>
            <person name="Alfaro M."/>
            <person name="Ramirez L."/>
            <person name="Pisabarro A.G."/>
            <person name="Kuo A."/>
            <person name="Tritt A."/>
            <person name="Lipzen A."/>
            <person name="He G."/>
            <person name="Yan M."/>
            <person name="Ng V."/>
            <person name="Cullen D."/>
            <person name="Martin F."/>
            <person name="Rosso M.-N."/>
            <person name="Henrissat B."/>
            <person name="Hibbett D."/>
            <person name="Martinez A.T."/>
            <person name="Grigoriev I.V."/>
        </authorList>
    </citation>
    <scope>NUCLEOTIDE SEQUENCE</scope>
    <source>
        <strain evidence="2">CIRM-BRFM 674</strain>
    </source>
</reference>
<dbReference type="Proteomes" id="UP000807469">
    <property type="component" value="Unassembled WGS sequence"/>
</dbReference>
<dbReference type="OrthoDB" id="2933743at2759"/>
<organism evidence="2 3">
    <name type="scientific">Pholiota conissans</name>
    <dbReference type="NCBI Taxonomy" id="109636"/>
    <lineage>
        <taxon>Eukaryota</taxon>
        <taxon>Fungi</taxon>
        <taxon>Dikarya</taxon>
        <taxon>Basidiomycota</taxon>
        <taxon>Agaricomycotina</taxon>
        <taxon>Agaricomycetes</taxon>
        <taxon>Agaricomycetidae</taxon>
        <taxon>Agaricales</taxon>
        <taxon>Agaricineae</taxon>
        <taxon>Strophariaceae</taxon>
        <taxon>Pholiota</taxon>
    </lineage>
</organism>
<evidence type="ECO:0000313" key="3">
    <source>
        <dbReference type="Proteomes" id="UP000807469"/>
    </source>
</evidence>
<sequence length="318" mass="34396">MNHAARATPYDEKAGKEKGDEMKGVEKLLGRTSTPPPTIRISPAPRASSRIATNTAHNRVQKPPEEIPTPPIDDDAYVLEAFGDISLSNIDFVPPPPTTLSPRNTKESLKIKRPESISRSSRRRLGYTHRIKAPSLSKARIDATDMSFESLVASYKQNCEDDNTKASFSRAGGSRRAAASELETAHPFADLKANHRSSYSLGSSELRKAAVSGAQIENLLADLKNLGGEAVIPGRGSHDVVESRGYTKALVESAVNCAVGRDENGASTSAPGVDVPLHVPLQGNARLPKRAPIPRWDDDNSWQQSQRATDVTTLYKLA</sequence>
<accession>A0A9P5YZK7</accession>
<feature type="region of interest" description="Disordered" evidence="1">
    <location>
        <begin position="90"/>
        <end position="124"/>
    </location>
</feature>
<keyword evidence="3" id="KW-1185">Reference proteome</keyword>
<feature type="compositionally biased region" description="Basic and acidic residues" evidence="1">
    <location>
        <begin position="104"/>
        <end position="116"/>
    </location>
</feature>
<feature type="compositionally biased region" description="Basic and acidic residues" evidence="1">
    <location>
        <begin position="9"/>
        <end position="29"/>
    </location>
</feature>
<dbReference type="EMBL" id="MU155242">
    <property type="protein sequence ID" value="KAF9478106.1"/>
    <property type="molecule type" value="Genomic_DNA"/>
</dbReference>
<proteinExistence type="predicted"/>